<dbReference type="InterPro" id="IPR006578">
    <property type="entry name" value="MADF-dom"/>
</dbReference>
<gene>
    <name evidence="3" type="ORF">HPB51_003234</name>
</gene>
<dbReference type="Pfam" id="PF10545">
    <property type="entry name" value="MADF_DNA_bdg"/>
    <property type="match status" value="1"/>
</dbReference>
<dbReference type="PROSITE" id="PS51029">
    <property type="entry name" value="MADF"/>
    <property type="match status" value="1"/>
</dbReference>
<evidence type="ECO:0000259" key="2">
    <source>
        <dbReference type="PROSITE" id="PS51029"/>
    </source>
</evidence>
<name>A0A9J6EFF8_RHIMP</name>
<protein>
    <recommendedName>
        <fullName evidence="2">MADF domain-containing protein</fullName>
    </recommendedName>
</protein>
<proteinExistence type="predicted"/>
<dbReference type="InterPro" id="IPR039353">
    <property type="entry name" value="TF_Adf1"/>
</dbReference>
<accession>A0A9J6EFF8</accession>
<evidence type="ECO:0000313" key="3">
    <source>
        <dbReference type="EMBL" id="KAH8032861.1"/>
    </source>
</evidence>
<keyword evidence="4" id="KW-1185">Reference proteome</keyword>
<sequence length="233" mass="26411">MEVDWRQLQTSVIDEVEKYPCVYNSNLISRWNAHSRAPYWGAVPTAVKGCISFIKALENTVNDQIRPSGTVFEVDVTEADCRRVWKGLRGRYVREIQLKSTRDVDSMVLPTRSQWPFLRRLDFLRQHIRPKRQIRFSNYIKITRSIGAVSQGEEADSVNNNESTSNDVLARGFSLYDMKYAGATANTEVDGATTNADAPHHAAQNCSAFKNCEPPTEDSKQRLLAPQRTALTN</sequence>
<evidence type="ECO:0000313" key="4">
    <source>
        <dbReference type="Proteomes" id="UP000821866"/>
    </source>
</evidence>
<dbReference type="PANTHER" id="PTHR12243:SF67">
    <property type="entry name" value="COREPRESSOR OF PANGOLIN, ISOFORM A-RELATED"/>
    <property type="match status" value="1"/>
</dbReference>
<comment type="caution">
    <text evidence="3">The sequence shown here is derived from an EMBL/GenBank/DDBJ whole genome shotgun (WGS) entry which is preliminary data.</text>
</comment>
<evidence type="ECO:0000256" key="1">
    <source>
        <dbReference type="SAM" id="MobiDB-lite"/>
    </source>
</evidence>
<dbReference type="SMART" id="SM00595">
    <property type="entry name" value="MADF"/>
    <property type="match status" value="1"/>
</dbReference>
<reference evidence="3" key="1">
    <citation type="journal article" date="2020" name="Cell">
        <title>Large-Scale Comparative Analyses of Tick Genomes Elucidate Their Genetic Diversity and Vector Capacities.</title>
        <authorList>
            <consortium name="Tick Genome and Microbiome Consortium (TIGMIC)"/>
            <person name="Jia N."/>
            <person name="Wang J."/>
            <person name="Shi W."/>
            <person name="Du L."/>
            <person name="Sun Y."/>
            <person name="Zhan W."/>
            <person name="Jiang J.F."/>
            <person name="Wang Q."/>
            <person name="Zhang B."/>
            <person name="Ji P."/>
            <person name="Bell-Sakyi L."/>
            <person name="Cui X.M."/>
            <person name="Yuan T.T."/>
            <person name="Jiang B.G."/>
            <person name="Yang W.F."/>
            <person name="Lam T.T."/>
            <person name="Chang Q.C."/>
            <person name="Ding S.J."/>
            <person name="Wang X.J."/>
            <person name="Zhu J.G."/>
            <person name="Ruan X.D."/>
            <person name="Zhao L."/>
            <person name="Wei J.T."/>
            <person name="Ye R.Z."/>
            <person name="Que T.C."/>
            <person name="Du C.H."/>
            <person name="Zhou Y.H."/>
            <person name="Cheng J.X."/>
            <person name="Dai P.F."/>
            <person name="Guo W.B."/>
            <person name="Han X.H."/>
            <person name="Huang E.J."/>
            <person name="Li L.F."/>
            <person name="Wei W."/>
            <person name="Gao Y.C."/>
            <person name="Liu J.Z."/>
            <person name="Shao H.Z."/>
            <person name="Wang X."/>
            <person name="Wang C.C."/>
            <person name="Yang T.C."/>
            <person name="Huo Q.B."/>
            <person name="Li W."/>
            <person name="Chen H.Y."/>
            <person name="Chen S.E."/>
            <person name="Zhou L.G."/>
            <person name="Ni X.B."/>
            <person name="Tian J.H."/>
            <person name="Sheng Y."/>
            <person name="Liu T."/>
            <person name="Pan Y.S."/>
            <person name="Xia L.Y."/>
            <person name="Li J."/>
            <person name="Zhao F."/>
            <person name="Cao W.C."/>
        </authorList>
    </citation>
    <scope>NUCLEOTIDE SEQUENCE</scope>
    <source>
        <strain evidence="3">Rmic-2018</strain>
    </source>
</reference>
<reference evidence="3" key="2">
    <citation type="submission" date="2021-09" db="EMBL/GenBank/DDBJ databases">
        <authorList>
            <person name="Jia N."/>
            <person name="Wang J."/>
            <person name="Shi W."/>
            <person name="Du L."/>
            <person name="Sun Y."/>
            <person name="Zhan W."/>
            <person name="Jiang J."/>
            <person name="Wang Q."/>
            <person name="Zhang B."/>
            <person name="Ji P."/>
            <person name="Sakyi L.B."/>
            <person name="Cui X."/>
            <person name="Yuan T."/>
            <person name="Jiang B."/>
            <person name="Yang W."/>
            <person name="Lam T.T.-Y."/>
            <person name="Chang Q."/>
            <person name="Ding S."/>
            <person name="Wang X."/>
            <person name="Zhu J."/>
            <person name="Ruan X."/>
            <person name="Zhao L."/>
            <person name="Wei J."/>
            <person name="Que T."/>
            <person name="Du C."/>
            <person name="Cheng J."/>
            <person name="Dai P."/>
            <person name="Han X."/>
            <person name="Huang E."/>
            <person name="Gao Y."/>
            <person name="Liu J."/>
            <person name="Shao H."/>
            <person name="Ye R."/>
            <person name="Li L."/>
            <person name="Wei W."/>
            <person name="Wang X."/>
            <person name="Wang C."/>
            <person name="Huo Q."/>
            <person name="Li W."/>
            <person name="Guo W."/>
            <person name="Chen H."/>
            <person name="Chen S."/>
            <person name="Zhou L."/>
            <person name="Zhou L."/>
            <person name="Ni X."/>
            <person name="Tian J."/>
            <person name="Zhou Y."/>
            <person name="Sheng Y."/>
            <person name="Liu T."/>
            <person name="Pan Y."/>
            <person name="Xia L."/>
            <person name="Li J."/>
            <person name="Zhao F."/>
            <person name="Cao W."/>
        </authorList>
    </citation>
    <scope>NUCLEOTIDE SEQUENCE</scope>
    <source>
        <strain evidence="3">Rmic-2018</strain>
        <tissue evidence="3">Larvae</tissue>
    </source>
</reference>
<organism evidence="3 4">
    <name type="scientific">Rhipicephalus microplus</name>
    <name type="common">Cattle tick</name>
    <name type="synonym">Boophilus microplus</name>
    <dbReference type="NCBI Taxonomy" id="6941"/>
    <lineage>
        <taxon>Eukaryota</taxon>
        <taxon>Metazoa</taxon>
        <taxon>Ecdysozoa</taxon>
        <taxon>Arthropoda</taxon>
        <taxon>Chelicerata</taxon>
        <taxon>Arachnida</taxon>
        <taxon>Acari</taxon>
        <taxon>Parasitiformes</taxon>
        <taxon>Ixodida</taxon>
        <taxon>Ixodoidea</taxon>
        <taxon>Ixodidae</taxon>
        <taxon>Rhipicephalinae</taxon>
        <taxon>Rhipicephalus</taxon>
        <taxon>Boophilus</taxon>
    </lineage>
</organism>
<feature type="domain" description="MADF" evidence="2">
    <location>
        <begin position="11"/>
        <end position="129"/>
    </location>
</feature>
<dbReference type="Proteomes" id="UP000821866">
    <property type="component" value="Chromosome 2"/>
</dbReference>
<dbReference type="VEuPathDB" id="VectorBase:LOC119180291"/>
<dbReference type="PANTHER" id="PTHR12243">
    <property type="entry name" value="MADF DOMAIN TRANSCRIPTION FACTOR"/>
    <property type="match status" value="1"/>
</dbReference>
<feature type="region of interest" description="Disordered" evidence="1">
    <location>
        <begin position="213"/>
        <end position="233"/>
    </location>
</feature>
<dbReference type="EMBL" id="JABSTU010000004">
    <property type="protein sequence ID" value="KAH8032861.1"/>
    <property type="molecule type" value="Genomic_DNA"/>
</dbReference>
<dbReference type="AlphaFoldDB" id="A0A9J6EFF8"/>